<gene>
    <name evidence="2" type="ORF">Lyticum_00311</name>
</gene>
<comment type="caution">
    <text evidence="2">The sequence shown here is derived from an EMBL/GenBank/DDBJ whole genome shotgun (WGS) entry which is preliminary data.</text>
</comment>
<evidence type="ECO:0000313" key="3">
    <source>
        <dbReference type="Proteomes" id="UP001289135"/>
    </source>
</evidence>
<evidence type="ECO:0000256" key="1">
    <source>
        <dbReference type="SAM" id="Coils"/>
    </source>
</evidence>
<dbReference type="EMBL" id="JARGYU010000001">
    <property type="protein sequence ID" value="MDZ5761144.1"/>
    <property type="molecule type" value="Genomic_DNA"/>
</dbReference>
<keyword evidence="1" id="KW-0175">Coiled coil</keyword>
<dbReference type="Proteomes" id="UP001289135">
    <property type="component" value="Unassembled WGS sequence"/>
</dbReference>
<protein>
    <submittedName>
        <fullName evidence="2">Uncharacterized protein</fullName>
    </submittedName>
</protein>
<organism evidence="2 3">
    <name type="scientific">Lyticum sinuosum</name>
    <dbReference type="NCBI Taxonomy" id="1332059"/>
    <lineage>
        <taxon>Bacteria</taxon>
        <taxon>Pseudomonadati</taxon>
        <taxon>Pseudomonadota</taxon>
        <taxon>Alphaproteobacteria</taxon>
        <taxon>Rickettsiales</taxon>
        <taxon>Lyticum</taxon>
    </lineage>
</organism>
<feature type="coiled-coil region" evidence="1">
    <location>
        <begin position="71"/>
        <end position="133"/>
    </location>
</feature>
<keyword evidence="3" id="KW-1185">Reference proteome</keyword>
<evidence type="ECO:0000313" key="2">
    <source>
        <dbReference type="EMBL" id="MDZ5761144.1"/>
    </source>
</evidence>
<accession>A0AAE4VKU7</accession>
<name>A0AAE4VKU7_9RICK</name>
<dbReference type="AlphaFoldDB" id="A0AAE4VKU7"/>
<sequence length="141" mass="16995">MSNIKNWKILERYVKIIEKKIENIQLSLNNCRCYITSLENKVYKIDQNIIQEQNFVNINDNNSSLYFGLFLNEQNKNKKKLLSDIEIQRKTEIQLENEIHDMFITKQQYSHIIKNIKKEIKDENANIEQKFLDEWKSSPDI</sequence>
<reference evidence="2" key="1">
    <citation type="submission" date="2023-02" db="EMBL/GenBank/DDBJ databases">
        <title>Host association and intracellularity evolved multiple times independently in the Rickettsiales.</title>
        <authorList>
            <person name="Castelli M."/>
            <person name="Nardi T."/>
            <person name="Gammuto L."/>
            <person name="Bellinzona G."/>
            <person name="Sabaneyeva E."/>
            <person name="Potekhin A."/>
            <person name="Serra V."/>
            <person name="Petroni G."/>
            <person name="Sassera D."/>
        </authorList>
    </citation>
    <scope>NUCLEOTIDE SEQUENCE</scope>
    <source>
        <strain evidence="2">USBL-36I1</strain>
    </source>
</reference>
<proteinExistence type="predicted"/>
<dbReference type="RefSeq" id="WP_322498565.1">
    <property type="nucleotide sequence ID" value="NZ_JARGYU010000001.1"/>
</dbReference>